<accession>A0ABY4L9S0</accession>
<reference evidence="3 4" key="1">
    <citation type="submission" date="2020-04" db="EMBL/GenBank/DDBJ databases">
        <title>Thermobifida alba genome sequencing and assembly.</title>
        <authorList>
            <person name="Luzics S."/>
            <person name="Horvath B."/>
            <person name="Nagy I."/>
            <person name="Toth A."/>
            <person name="Nagy I."/>
            <person name="Kukolya J."/>
        </authorList>
    </citation>
    <scope>NUCLEOTIDE SEQUENCE [LARGE SCALE GENOMIC DNA]</scope>
    <source>
        <strain evidence="3 4">DSM 43795</strain>
    </source>
</reference>
<dbReference type="Proteomes" id="UP000832041">
    <property type="component" value="Chromosome"/>
</dbReference>
<evidence type="ECO:0000256" key="2">
    <source>
        <dbReference type="SAM" id="Phobius"/>
    </source>
</evidence>
<keyword evidence="2" id="KW-0812">Transmembrane</keyword>
<feature type="region of interest" description="Disordered" evidence="1">
    <location>
        <begin position="226"/>
        <end position="271"/>
    </location>
</feature>
<organism evidence="3 4">
    <name type="scientific">Thermobifida alba</name>
    <name type="common">Thermomonospora alba</name>
    <dbReference type="NCBI Taxonomy" id="53522"/>
    <lineage>
        <taxon>Bacteria</taxon>
        <taxon>Bacillati</taxon>
        <taxon>Actinomycetota</taxon>
        <taxon>Actinomycetes</taxon>
        <taxon>Streptosporangiales</taxon>
        <taxon>Nocardiopsidaceae</taxon>
        <taxon>Thermobifida</taxon>
    </lineage>
</organism>
<gene>
    <name evidence="3" type="ORF">FOF52_20425</name>
</gene>
<proteinExistence type="predicted"/>
<dbReference type="RefSeq" id="WP_248591535.1">
    <property type="nucleotide sequence ID" value="NZ_BAABEB010000011.1"/>
</dbReference>
<feature type="transmembrane region" description="Helical" evidence="2">
    <location>
        <begin position="24"/>
        <end position="45"/>
    </location>
</feature>
<keyword evidence="2" id="KW-1133">Transmembrane helix</keyword>
<keyword evidence="4" id="KW-1185">Reference proteome</keyword>
<feature type="transmembrane region" description="Helical" evidence="2">
    <location>
        <begin position="155"/>
        <end position="176"/>
    </location>
</feature>
<dbReference type="InterPro" id="IPR008910">
    <property type="entry name" value="MSC_TM_helix"/>
</dbReference>
<dbReference type="Pfam" id="PF05552">
    <property type="entry name" value="MS_channel_1st_1"/>
    <property type="match status" value="2"/>
</dbReference>
<evidence type="ECO:0000256" key="1">
    <source>
        <dbReference type="SAM" id="MobiDB-lite"/>
    </source>
</evidence>
<feature type="transmembrane region" description="Helical" evidence="2">
    <location>
        <begin position="115"/>
        <end position="135"/>
    </location>
</feature>
<protein>
    <submittedName>
        <fullName evidence="3">Uncharacterized protein</fullName>
    </submittedName>
</protein>
<feature type="transmembrane region" description="Helical" evidence="2">
    <location>
        <begin position="182"/>
        <end position="207"/>
    </location>
</feature>
<evidence type="ECO:0000313" key="3">
    <source>
        <dbReference type="EMBL" id="UPT23013.1"/>
    </source>
</evidence>
<dbReference type="EMBL" id="CP051627">
    <property type="protein sequence ID" value="UPT23013.1"/>
    <property type="molecule type" value="Genomic_DNA"/>
</dbReference>
<sequence>MFTPLAVTDLGQGVGNVWGTVVSFIPRLAVFLVVLILGWLIAKLVGRLVAKGLARVGLDRALERGGLGSYFQRSRFSASDLAGKFVYYAGVLIVLQLAFSAFGPTNPITQLLNNVVAWLPRLAVALIIVVVAALIARAVRDLAADALGGLGYGRLLANTAGVFILGLGVIAALNQIGVATTVTLPVLIAVLAAVVGILVVGVGGGLIRPMQQRWADWLDRAENETQRLRQQGGGRVGETVAAPRQETAPTERVAPPRRSESGTYQRRHERR</sequence>
<feature type="transmembrane region" description="Helical" evidence="2">
    <location>
        <begin position="85"/>
        <end position="103"/>
    </location>
</feature>
<dbReference type="Gene3D" id="1.10.287.1260">
    <property type="match status" value="1"/>
</dbReference>
<name>A0ABY4L9S0_THEAE</name>
<evidence type="ECO:0000313" key="4">
    <source>
        <dbReference type="Proteomes" id="UP000832041"/>
    </source>
</evidence>
<keyword evidence="2" id="KW-0472">Membrane</keyword>